<dbReference type="Proteomes" id="UP001626537">
    <property type="component" value="Chromosome"/>
</dbReference>
<evidence type="ECO:0000313" key="1">
    <source>
        <dbReference type="EMBL" id="WOJ92606.1"/>
    </source>
</evidence>
<gene>
    <name evidence="1" type="ORF">R0135_12525</name>
</gene>
<dbReference type="InterPro" id="IPR010775">
    <property type="entry name" value="DUF1365"/>
</dbReference>
<organism evidence="1 2">
    <name type="scientific">Congregibacter variabilis</name>
    <dbReference type="NCBI Taxonomy" id="3081200"/>
    <lineage>
        <taxon>Bacteria</taxon>
        <taxon>Pseudomonadati</taxon>
        <taxon>Pseudomonadota</taxon>
        <taxon>Gammaproteobacteria</taxon>
        <taxon>Cellvibrionales</taxon>
        <taxon>Halieaceae</taxon>
        <taxon>Congregibacter</taxon>
    </lineage>
</organism>
<proteinExistence type="predicted"/>
<evidence type="ECO:0000313" key="2">
    <source>
        <dbReference type="Proteomes" id="UP001626537"/>
    </source>
</evidence>
<sequence length="254" mass="29954">MKSRLYIGTLRHRRHLPREHAFKYRVFMPYLHLDEVDAVLKLNRLWSRSRFALASFRREDFLGDPEKPLNEEVRRRIHEETGVEHQGPIYLLANMRYFAVQMNPIICYYCFNEDETQLEYLVAEVTNTPWNERHSYVLSAQPGQRVLRQDFDKTFHVSPFNPMDMRYSWRSNTPGERLAIHLENHNEKGRVFDATLSLSAEPITGAALRSILWRFPLMTVKVAGAIYWQALKLFIKRIPYHPHPGTSLQSGAQQ</sequence>
<dbReference type="PANTHER" id="PTHR33973">
    <property type="entry name" value="OS07G0153300 PROTEIN"/>
    <property type="match status" value="1"/>
</dbReference>
<name>A0ABZ0I0B6_9GAMM</name>
<keyword evidence="2" id="KW-1185">Reference proteome</keyword>
<dbReference type="Pfam" id="PF07103">
    <property type="entry name" value="DUF1365"/>
    <property type="match status" value="1"/>
</dbReference>
<dbReference type="EMBL" id="CP136864">
    <property type="protein sequence ID" value="WOJ92606.1"/>
    <property type="molecule type" value="Genomic_DNA"/>
</dbReference>
<accession>A0ABZ0I0B6</accession>
<reference evidence="1 2" key="1">
    <citation type="submission" date="2023-10" db="EMBL/GenBank/DDBJ databases">
        <title>Two novel species belonging to the OM43/NOR5 clade.</title>
        <authorList>
            <person name="Park M."/>
        </authorList>
    </citation>
    <scope>NUCLEOTIDE SEQUENCE [LARGE SCALE GENOMIC DNA]</scope>
    <source>
        <strain evidence="1 2">IMCC43200</strain>
    </source>
</reference>
<dbReference type="PANTHER" id="PTHR33973:SF4">
    <property type="entry name" value="OS07G0153300 PROTEIN"/>
    <property type="match status" value="1"/>
</dbReference>
<protein>
    <submittedName>
        <fullName evidence="1">DUF1365 domain-containing protein</fullName>
    </submittedName>
</protein>
<dbReference type="RefSeq" id="WP_407347206.1">
    <property type="nucleotide sequence ID" value="NZ_CP136864.1"/>
</dbReference>